<evidence type="ECO:0000256" key="4">
    <source>
        <dbReference type="ARBA" id="ARBA00022475"/>
    </source>
</evidence>
<keyword evidence="7" id="KW-0406">Ion transport</keyword>
<comment type="subcellular location">
    <subcellularLocation>
        <location evidence="1">Cell membrane</location>
        <topology evidence="1">Multi-pass membrane protein</topology>
    </subcellularLocation>
</comment>
<evidence type="ECO:0000256" key="7">
    <source>
        <dbReference type="ARBA" id="ARBA00023065"/>
    </source>
</evidence>
<dbReference type="Proteomes" id="UP000017175">
    <property type="component" value="Chromosome"/>
</dbReference>
<evidence type="ECO:0000256" key="6">
    <source>
        <dbReference type="ARBA" id="ARBA00022989"/>
    </source>
</evidence>
<dbReference type="PANTHER" id="PTHR32507">
    <property type="entry name" value="NA(+)/H(+) ANTIPORTER 1"/>
    <property type="match status" value="1"/>
</dbReference>
<evidence type="ECO:0000313" key="11">
    <source>
        <dbReference type="EMBL" id="AKV08495.1"/>
    </source>
</evidence>
<dbReference type="GO" id="GO:0015297">
    <property type="term" value="F:antiporter activity"/>
    <property type="evidence" value="ECO:0007669"/>
    <property type="project" value="UniProtKB-KW"/>
</dbReference>
<evidence type="ECO:0000256" key="2">
    <source>
        <dbReference type="ARBA" id="ARBA00022448"/>
    </source>
</evidence>
<dbReference type="PANTHER" id="PTHR32507:SF8">
    <property type="entry name" value="CNH1P"/>
    <property type="match status" value="1"/>
</dbReference>
<feature type="transmembrane region" description="Helical" evidence="9">
    <location>
        <begin position="94"/>
        <end position="117"/>
    </location>
</feature>
<dbReference type="GO" id="GO:0005886">
    <property type="term" value="C:plasma membrane"/>
    <property type="evidence" value="ECO:0007669"/>
    <property type="project" value="UniProtKB-SubCell"/>
</dbReference>
<keyword evidence="2" id="KW-0813">Transport</keyword>
<dbReference type="EMBL" id="CP010945">
    <property type="protein sequence ID" value="AKV08495.1"/>
    <property type="molecule type" value="Genomic_DNA"/>
</dbReference>
<dbReference type="AlphaFoldDB" id="A0A0K1QSP3"/>
<dbReference type="InterPro" id="IPR006153">
    <property type="entry name" value="Cation/H_exchanger_TM"/>
</dbReference>
<keyword evidence="5 9" id="KW-0812">Transmembrane</keyword>
<evidence type="ECO:0000256" key="9">
    <source>
        <dbReference type="SAM" id="Phobius"/>
    </source>
</evidence>
<feature type="transmembrane region" description="Helical" evidence="9">
    <location>
        <begin position="35"/>
        <end position="53"/>
    </location>
</feature>
<name>A0A0K1QSP3_PSEFL</name>
<feature type="transmembrane region" description="Helical" evidence="9">
    <location>
        <begin position="281"/>
        <end position="304"/>
    </location>
</feature>
<evidence type="ECO:0000256" key="1">
    <source>
        <dbReference type="ARBA" id="ARBA00004651"/>
    </source>
</evidence>
<dbReference type="Pfam" id="PF00999">
    <property type="entry name" value="Na_H_Exchanger"/>
    <property type="match status" value="1"/>
</dbReference>
<evidence type="ECO:0000313" key="12">
    <source>
        <dbReference type="Proteomes" id="UP000017175"/>
    </source>
</evidence>
<accession>A0A0K1QSP3</accession>
<dbReference type="GO" id="GO:1902600">
    <property type="term" value="P:proton transmembrane transport"/>
    <property type="evidence" value="ECO:0007669"/>
    <property type="project" value="InterPro"/>
</dbReference>
<evidence type="ECO:0000259" key="10">
    <source>
        <dbReference type="Pfam" id="PF00999"/>
    </source>
</evidence>
<feature type="transmembrane region" description="Helical" evidence="9">
    <location>
        <begin position="252"/>
        <end position="269"/>
    </location>
</feature>
<evidence type="ECO:0000256" key="8">
    <source>
        <dbReference type="ARBA" id="ARBA00023136"/>
    </source>
</evidence>
<keyword evidence="6 9" id="KW-1133">Transmembrane helix</keyword>
<feature type="transmembrane region" description="Helical" evidence="9">
    <location>
        <begin position="199"/>
        <end position="216"/>
    </location>
</feature>
<dbReference type="InterPro" id="IPR038770">
    <property type="entry name" value="Na+/solute_symporter_sf"/>
</dbReference>
<organism evidence="11 12">
    <name type="scientific">Pseudomonas fluorescens NCIMB 11764</name>
    <dbReference type="NCBI Taxonomy" id="1221522"/>
    <lineage>
        <taxon>Bacteria</taxon>
        <taxon>Pseudomonadati</taxon>
        <taxon>Pseudomonadota</taxon>
        <taxon>Gammaproteobacteria</taxon>
        <taxon>Pseudomonadales</taxon>
        <taxon>Pseudomonadaceae</taxon>
        <taxon>Pseudomonas</taxon>
    </lineage>
</organism>
<feature type="transmembrane region" description="Helical" evidence="9">
    <location>
        <begin position="228"/>
        <end position="246"/>
    </location>
</feature>
<dbReference type="Gene3D" id="1.20.1530.20">
    <property type="match status" value="1"/>
</dbReference>
<keyword evidence="4" id="KW-1003">Cell membrane</keyword>
<evidence type="ECO:0000256" key="3">
    <source>
        <dbReference type="ARBA" id="ARBA00022449"/>
    </source>
</evidence>
<keyword evidence="8 9" id="KW-0472">Membrane</keyword>
<feature type="transmembrane region" description="Helical" evidence="9">
    <location>
        <begin position="310"/>
        <end position="330"/>
    </location>
</feature>
<evidence type="ECO:0000256" key="5">
    <source>
        <dbReference type="ARBA" id="ARBA00022692"/>
    </source>
</evidence>
<protein>
    <submittedName>
        <fullName evidence="11">Sodium:proton antiporter</fullName>
    </submittedName>
</protein>
<keyword evidence="3" id="KW-0050">Antiport</keyword>
<proteinExistence type="predicted"/>
<dbReference type="eggNOG" id="COG0025">
    <property type="taxonomic scope" value="Bacteria"/>
</dbReference>
<feature type="transmembrane region" description="Helical" evidence="9">
    <location>
        <begin position="162"/>
        <end position="179"/>
    </location>
</feature>
<feature type="transmembrane region" description="Helical" evidence="9">
    <location>
        <begin position="367"/>
        <end position="388"/>
    </location>
</feature>
<sequence length="402" mass="43603">MDRQVTMYQNLALLAAFLLIYSIFAGRFESRLLNGPLMFMLAGLILGPAYLGILEPRINKDGLKILAELTLAIVLFSDAANADLKVLRAHEGLPLRLLMIGLPLTMLSGWLVGIWLFPQIPLVELAILATLLAPTDAALGKAVVSNPKVPASVREGLNVESGLNDGICVPVLLMFLALLVEEQTQSPLSLALELVIEELGIGAITGVALTFGAWLLQRYSGKHRWQTPMWSQLTLPGLAILCFATAQASGGSGFIASFVGGLLASYLFTEQKHQLLKASEEFASLLSVITWVVFGALVIPWAWSSFTWNIWLYAVLSLTVIRILPVLISLAGTGFDFETRLFIGWFGPRGLASIVFAIMILDYPLQASRTLVAVAACTVLLSVLLHGLSANPWVSRLANRDH</sequence>
<feature type="transmembrane region" description="Helical" evidence="9">
    <location>
        <begin position="342"/>
        <end position="361"/>
    </location>
</feature>
<gene>
    <name evidence="11" type="ORF">B723_19715</name>
</gene>
<reference evidence="11 12" key="1">
    <citation type="journal article" date="2012" name="J. Bacteriol.">
        <title>Draft genome sequence of the cyanide-utilizing bacterium Pseudomonas fluorescens strain NCIMB 11764.</title>
        <authorList>
            <person name="Vilo C.A."/>
            <person name="Benedik M.J."/>
            <person name="Kunz D.A."/>
            <person name="Dong Q."/>
        </authorList>
    </citation>
    <scope>NUCLEOTIDE SEQUENCE [LARGE SCALE GENOMIC DNA]</scope>
    <source>
        <strain evidence="11 12">NCIMB 11764</strain>
    </source>
</reference>
<feature type="domain" description="Cation/H+ exchanger transmembrane" evidence="10">
    <location>
        <begin position="16"/>
        <end position="394"/>
    </location>
</feature>